<proteinExistence type="predicted"/>
<reference evidence="2" key="1">
    <citation type="submission" date="2018-11" db="EMBL/GenBank/DDBJ databases">
        <authorList>
            <consortium name="Pathogen Informatics"/>
        </authorList>
    </citation>
    <scope>NUCLEOTIDE SEQUENCE</scope>
</reference>
<name>A0A3S5FGV1_9PLAT</name>
<evidence type="ECO:0000313" key="3">
    <source>
        <dbReference type="Proteomes" id="UP000784294"/>
    </source>
</evidence>
<comment type="caution">
    <text evidence="2">The sequence shown here is derived from an EMBL/GenBank/DDBJ whole genome shotgun (WGS) entry which is preliminary data.</text>
</comment>
<dbReference type="Proteomes" id="UP000784294">
    <property type="component" value="Unassembled WGS sequence"/>
</dbReference>
<accession>A0A3S5FGV1</accession>
<keyword evidence="3" id="KW-1185">Reference proteome</keyword>
<evidence type="ECO:0000256" key="1">
    <source>
        <dbReference type="SAM" id="MobiDB-lite"/>
    </source>
</evidence>
<feature type="compositionally biased region" description="Polar residues" evidence="1">
    <location>
        <begin position="103"/>
        <end position="118"/>
    </location>
</feature>
<feature type="region of interest" description="Disordered" evidence="1">
    <location>
        <begin position="88"/>
        <end position="118"/>
    </location>
</feature>
<sequence>MIDTEAQQGTVHPPHPQAYVAKSVESDSIDKTATASIDASNATTFVVEPSITSSAVPGSQLKQESTPQSLSILASKSLRSQSYLAPTPVTTGSIDSAPELKTGPSNTNFPVSHQDTTPTPNNILREAYLTLLYWPEEEIFPEHGVL</sequence>
<dbReference type="AlphaFoldDB" id="A0A3S5FGV1"/>
<protein>
    <submittedName>
        <fullName evidence="2">Uncharacterized protein</fullName>
    </submittedName>
</protein>
<gene>
    <name evidence="2" type="ORF">PXEA_LOCUS33938</name>
</gene>
<organism evidence="2 3">
    <name type="scientific">Protopolystoma xenopodis</name>
    <dbReference type="NCBI Taxonomy" id="117903"/>
    <lineage>
        <taxon>Eukaryota</taxon>
        <taxon>Metazoa</taxon>
        <taxon>Spiralia</taxon>
        <taxon>Lophotrochozoa</taxon>
        <taxon>Platyhelminthes</taxon>
        <taxon>Monogenea</taxon>
        <taxon>Polyopisthocotylea</taxon>
        <taxon>Polystomatidea</taxon>
        <taxon>Polystomatidae</taxon>
        <taxon>Protopolystoma</taxon>
    </lineage>
</organism>
<evidence type="ECO:0000313" key="2">
    <source>
        <dbReference type="EMBL" id="VEL40498.1"/>
    </source>
</evidence>
<dbReference type="EMBL" id="CAAALY010265125">
    <property type="protein sequence ID" value="VEL40498.1"/>
    <property type="molecule type" value="Genomic_DNA"/>
</dbReference>